<reference evidence="3" key="1">
    <citation type="submission" date="2020-11" db="EMBL/GenBank/DDBJ databases">
        <authorList>
            <person name="Tran Van P."/>
        </authorList>
    </citation>
    <scope>NUCLEOTIDE SEQUENCE</scope>
</reference>
<evidence type="ECO:0008006" key="4">
    <source>
        <dbReference type="Google" id="ProtNLM"/>
    </source>
</evidence>
<accession>A0A7R9HUQ6</accession>
<feature type="region of interest" description="Disordered" evidence="1">
    <location>
        <begin position="146"/>
        <end position="272"/>
    </location>
</feature>
<protein>
    <recommendedName>
        <fullName evidence="4">Semaphorin-1A</fullName>
    </recommendedName>
</protein>
<evidence type="ECO:0000256" key="1">
    <source>
        <dbReference type="SAM" id="MobiDB-lite"/>
    </source>
</evidence>
<evidence type="ECO:0000313" key="3">
    <source>
        <dbReference type="EMBL" id="CAD7433451.1"/>
    </source>
</evidence>
<feature type="compositionally biased region" description="Low complexity" evidence="1">
    <location>
        <begin position="231"/>
        <end position="246"/>
    </location>
</feature>
<dbReference type="AlphaFoldDB" id="A0A7R9HUQ6"/>
<keyword evidence="2" id="KW-0472">Membrane</keyword>
<feature type="compositionally biased region" description="Pro residues" evidence="1">
    <location>
        <begin position="247"/>
        <end position="266"/>
    </location>
</feature>
<keyword evidence="2" id="KW-0812">Transmembrane</keyword>
<feature type="compositionally biased region" description="Basic residues" evidence="1">
    <location>
        <begin position="206"/>
        <end position="222"/>
    </location>
</feature>
<feature type="transmembrane region" description="Helical" evidence="2">
    <location>
        <begin position="43"/>
        <end position="65"/>
    </location>
</feature>
<proteinExistence type="predicted"/>
<evidence type="ECO:0000256" key="2">
    <source>
        <dbReference type="SAM" id="Phobius"/>
    </source>
</evidence>
<dbReference type="EMBL" id="OB796453">
    <property type="protein sequence ID" value="CAD7433451.1"/>
    <property type="molecule type" value="Genomic_DNA"/>
</dbReference>
<organism evidence="3">
    <name type="scientific">Timema monikensis</name>
    <dbReference type="NCBI Taxonomy" id="170555"/>
    <lineage>
        <taxon>Eukaryota</taxon>
        <taxon>Metazoa</taxon>
        <taxon>Ecdysozoa</taxon>
        <taxon>Arthropoda</taxon>
        <taxon>Hexapoda</taxon>
        <taxon>Insecta</taxon>
        <taxon>Pterygota</taxon>
        <taxon>Neoptera</taxon>
        <taxon>Polyneoptera</taxon>
        <taxon>Phasmatodea</taxon>
        <taxon>Timematodea</taxon>
        <taxon>Timematoidea</taxon>
        <taxon>Timematidae</taxon>
        <taxon>Timema</taxon>
    </lineage>
</organism>
<keyword evidence="2" id="KW-1133">Transmembrane helix</keyword>
<gene>
    <name evidence="3" type="ORF">TMSB3V08_LOCUS10127</name>
</gene>
<sequence>MTLSMEQFLDSSKVEHWHAKTRVSGPEVSAADSPLPQYSVETLSIAVVAGSVAAAIIGFIIGYFCGRKCHKEEEDNLPYPDTEYEYFEQRQTVNSRLAPEPKLLPQEEVTYAEPVLVPAPGPNKLNSPKSTLRKAHNANHAAETLFQFSDNYTPPPRDPYAHQRGRDNFGTLRSHQGDGYRGTRAPPDGFGTTRSVKKAGEEGRGHRSLTRPAARRGARHRQAGGGGGAGAHPLATTTPPSSSSSSPSPPSSSPSPPLVSSPPPPCSYIYRT</sequence>
<name>A0A7R9HUQ6_9NEOP</name>